<dbReference type="EMBL" id="LNYV01000036">
    <property type="protein sequence ID" value="KTD54795.1"/>
    <property type="molecule type" value="Genomic_DNA"/>
</dbReference>
<gene>
    <name evidence="1" type="ORF">Lsai_2387</name>
</gene>
<dbReference type="RefSeq" id="WP_027272370.1">
    <property type="nucleotide sequence ID" value="NZ_CAAAJE010000043.1"/>
</dbReference>
<comment type="caution">
    <text evidence="1">The sequence shown here is derived from an EMBL/GenBank/DDBJ whole genome shotgun (WGS) entry which is preliminary data.</text>
</comment>
<dbReference type="AlphaFoldDB" id="A0A0W0YD70"/>
<reference evidence="1 2" key="1">
    <citation type="submission" date="2015-11" db="EMBL/GenBank/DDBJ databases">
        <title>Genomic analysis of 38 Legionella species identifies large and diverse effector repertoires.</title>
        <authorList>
            <person name="Burstein D."/>
            <person name="Amaro F."/>
            <person name="Zusman T."/>
            <person name="Lifshitz Z."/>
            <person name="Cohen O."/>
            <person name="Gilbert J.A."/>
            <person name="Pupko T."/>
            <person name="Shuman H.A."/>
            <person name="Segal G."/>
        </authorList>
    </citation>
    <scope>NUCLEOTIDE SEQUENCE [LARGE SCALE GENOMIC DNA]</scope>
    <source>
        <strain evidence="1 2">Mt.St.Helens-4</strain>
    </source>
</reference>
<dbReference type="Proteomes" id="UP000054621">
    <property type="component" value="Unassembled WGS sequence"/>
</dbReference>
<organism evidence="1 2">
    <name type="scientific">Legionella sainthelensi</name>
    <dbReference type="NCBI Taxonomy" id="28087"/>
    <lineage>
        <taxon>Bacteria</taxon>
        <taxon>Pseudomonadati</taxon>
        <taxon>Pseudomonadota</taxon>
        <taxon>Gammaproteobacteria</taxon>
        <taxon>Legionellales</taxon>
        <taxon>Legionellaceae</taxon>
        <taxon>Legionella</taxon>
    </lineage>
</organism>
<accession>A0A0W0YD70</accession>
<evidence type="ECO:0000313" key="2">
    <source>
        <dbReference type="Proteomes" id="UP000054621"/>
    </source>
</evidence>
<protein>
    <submittedName>
        <fullName evidence="1">Uncharacterized protein</fullName>
    </submittedName>
</protein>
<dbReference type="PATRIC" id="fig|28087.4.peg.2570"/>
<proteinExistence type="predicted"/>
<evidence type="ECO:0000313" key="1">
    <source>
        <dbReference type="EMBL" id="KTD54795.1"/>
    </source>
</evidence>
<name>A0A0W0YD70_9GAMM</name>
<dbReference type="OrthoDB" id="5635787at2"/>
<sequence>MNRTKDFFTIVSTPREENGKLYFRSFPSINYNGMCLIADKYNSKYFNNESHKRILVAASRMGFEQQLEPYLKNNKDCMIGFSVPQRESASGHPTPVIFEIHHGKKYLFINDSVGYDTLANSLQLFCEKNNIDLYENPYGRQVDNGSCKSDCLAYLKNSLQMESIAASVTLLNKEETTQYLSQTPSDRPGMPNHKIFLPTGDMLKTTQTGKVLGQNKLDVNQPLVSTKSKNTYVEKMSGYHKGETYYETIDRNTHVKSGDTKVWKERTYLRQKTETHHKQIVDILENKESDYINAAICRAANVFDLNTAIAQKNYPLIDIFREKNTQEPIKEENQELYVDYFKFKLRDLLKECITDYKKNVENFNEEKLLPILENPKIPIEEKLNKLLFPEIPISDNFRAYLKLHSIFQENSSPSILLEHAIQIFREDAQNKENGNKKEQINSIIDKHLRLFTTKAKWMALQGAEYSNASWAMDEVIRTIKRERELFNQAPLNQFDQAQQWLLASCTDIIDRSKDILGKHRGYKELFVQFLSGVTSVSTLGVANYATKKSFYGLFPAKTDSAEMLDNFTEEMKGCSH</sequence>